<dbReference type="RefSeq" id="WP_085884700.1">
    <property type="nucleotide sequence ID" value="NZ_FWFR01000003.1"/>
</dbReference>
<accession>A0A1Y5TVI6</accession>
<comment type="subcellular location">
    <subcellularLocation>
        <location evidence="1 7">Cell inner membrane</location>
        <topology evidence="1 7">Multi-pass membrane protein</topology>
    </subcellularLocation>
</comment>
<organism evidence="9 10">
    <name type="scientific">Oceanibacterium hippocampi</name>
    <dbReference type="NCBI Taxonomy" id="745714"/>
    <lineage>
        <taxon>Bacteria</taxon>
        <taxon>Pseudomonadati</taxon>
        <taxon>Pseudomonadota</taxon>
        <taxon>Alphaproteobacteria</taxon>
        <taxon>Sneathiellales</taxon>
        <taxon>Sneathiellaceae</taxon>
        <taxon>Oceanibacterium</taxon>
    </lineage>
</organism>
<dbReference type="Proteomes" id="UP000193200">
    <property type="component" value="Unassembled WGS sequence"/>
</dbReference>
<evidence type="ECO:0000256" key="1">
    <source>
        <dbReference type="ARBA" id="ARBA00004429"/>
    </source>
</evidence>
<keyword evidence="2" id="KW-1003">Cell membrane</keyword>
<comment type="subunit">
    <text evidence="7">The complex comprises the extracytoplasmic solute receptor protein and the two transmembrane proteins.</text>
</comment>
<keyword evidence="3 7" id="KW-0997">Cell inner membrane</keyword>
<keyword evidence="10" id="KW-1185">Reference proteome</keyword>
<comment type="function">
    <text evidence="7">Part of the tripartite ATP-independent periplasmic (TRAP) transport system.</text>
</comment>
<evidence type="ECO:0000256" key="5">
    <source>
        <dbReference type="ARBA" id="ARBA00022989"/>
    </source>
</evidence>
<feature type="transmembrane region" description="Helical" evidence="7">
    <location>
        <begin position="284"/>
        <end position="305"/>
    </location>
</feature>
<sequence>MDPILGGVLTIAVMLLFTAIGVPVGISMAAVGFGGMIIFSGMPFAMGTLMTLPYSIGSQYAFIVVPMFILMGSLAAKAGITAELYTAAYRLFSAVRGSLYYATVLASAAFGAVSGSTVVASAVFTRMALPEMLRFGYRGSIAAGCIAAAGTFAALIPPSISMVIYGILTGESIGSLLMAGLLPGIVTAIAYGIGIWVMLRIRPEWAPQSVKRFTAPEILTSFRGLWPAMILVMIVLGGIYSGVMPPSAAGTIGAAGALAIGIFRRRLTTASFWDALRQSVSVTSVLFLIIIGGMLFTRLLLMMGFVDSLTELVTDAGIHPVVFIIAVTLIYLVLGCFVDTVSMMVMTVPFLYPIVISLDMNPIWFGVIVIKLIEISAITPPVGLNLYAVLGSAEKRVSAAQLFAGVLPFLIIEMVVLAILFLVPELSLWLPELMIG</sequence>
<dbReference type="PANTHER" id="PTHR33362">
    <property type="entry name" value="SIALIC ACID TRAP TRANSPORTER PERMEASE PROTEIN SIAT-RELATED"/>
    <property type="match status" value="1"/>
</dbReference>
<gene>
    <name evidence="9" type="primary">siaT_25</name>
    <name evidence="9" type="ORF">OCH7691_03348</name>
</gene>
<protein>
    <recommendedName>
        <fullName evidence="7">TRAP transporter large permease protein</fullName>
    </recommendedName>
</protein>
<feature type="transmembrane region" description="Helical" evidence="7">
    <location>
        <begin position="220"/>
        <end position="240"/>
    </location>
</feature>
<dbReference type="EMBL" id="FWFR01000003">
    <property type="protein sequence ID" value="SLN71169.1"/>
    <property type="molecule type" value="Genomic_DNA"/>
</dbReference>
<evidence type="ECO:0000256" key="2">
    <source>
        <dbReference type="ARBA" id="ARBA00022475"/>
    </source>
</evidence>
<dbReference type="InterPro" id="IPR010656">
    <property type="entry name" value="DctM"/>
</dbReference>
<feature type="transmembrane region" description="Helical" evidence="7">
    <location>
        <begin position="176"/>
        <end position="199"/>
    </location>
</feature>
<reference evidence="9 10" key="1">
    <citation type="submission" date="2017-03" db="EMBL/GenBank/DDBJ databases">
        <authorList>
            <person name="Afonso C.L."/>
            <person name="Miller P.J."/>
            <person name="Scott M.A."/>
            <person name="Spackman E."/>
            <person name="Goraichik I."/>
            <person name="Dimitrov K.M."/>
            <person name="Suarez D.L."/>
            <person name="Swayne D.E."/>
        </authorList>
    </citation>
    <scope>NUCLEOTIDE SEQUENCE [LARGE SCALE GENOMIC DNA]</scope>
    <source>
        <strain evidence="9 10">CECT 7691</strain>
    </source>
</reference>
<proteinExistence type="inferred from homology"/>
<feature type="transmembrane region" description="Helical" evidence="7">
    <location>
        <begin position="402"/>
        <end position="423"/>
    </location>
</feature>
<dbReference type="GO" id="GO:0022857">
    <property type="term" value="F:transmembrane transporter activity"/>
    <property type="evidence" value="ECO:0007669"/>
    <property type="project" value="UniProtKB-UniRule"/>
</dbReference>
<dbReference type="InParanoid" id="A0A1Y5TVI6"/>
<evidence type="ECO:0000256" key="3">
    <source>
        <dbReference type="ARBA" id="ARBA00022519"/>
    </source>
</evidence>
<keyword evidence="5 7" id="KW-1133">Transmembrane helix</keyword>
<evidence type="ECO:0000313" key="10">
    <source>
        <dbReference type="Proteomes" id="UP000193200"/>
    </source>
</evidence>
<evidence type="ECO:0000256" key="6">
    <source>
        <dbReference type="ARBA" id="ARBA00023136"/>
    </source>
</evidence>
<feature type="transmembrane region" description="Helical" evidence="7">
    <location>
        <begin position="100"/>
        <end position="123"/>
    </location>
</feature>
<evidence type="ECO:0000256" key="4">
    <source>
        <dbReference type="ARBA" id="ARBA00022692"/>
    </source>
</evidence>
<name>A0A1Y5TVI6_9PROT</name>
<feature type="transmembrane region" description="Helical" evidence="7">
    <location>
        <begin position="6"/>
        <end position="39"/>
    </location>
</feature>
<dbReference type="PIRSF" id="PIRSF006066">
    <property type="entry name" value="HI0050"/>
    <property type="match status" value="1"/>
</dbReference>
<keyword evidence="4 7" id="KW-0812">Transmembrane</keyword>
<dbReference type="AlphaFoldDB" id="A0A1Y5TVI6"/>
<evidence type="ECO:0000259" key="8">
    <source>
        <dbReference type="Pfam" id="PF06808"/>
    </source>
</evidence>
<feature type="transmembrane region" description="Helical" evidence="7">
    <location>
        <begin position="317"/>
        <end position="334"/>
    </location>
</feature>
<dbReference type="OrthoDB" id="7339120at2"/>
<evidence type="ECO:0000256" key="7">
    <source>
        <dbReference type="RuleBase" id="RU369079"/>
    </source>
</evidence>
<keyword evidence="6 7" id="KW-0472">Membrane</keyword>
<feature type="transmembrane region" description="Helical" evidence="7">
    <location>
        <begin position="246"/>
        <end position="263"/>
    </location>
</feature>
<keyword evidence="7" id="KW-0813">Transport</keyword>
<evidence type="ECO:0000313" key="9">
    <source>
        <dbReference type="EMBL" id="SLN71169.1"/>
    </source>
</evidence>
<dbReference type="GO" id="GO:0005886">
    <property type="term" value="C:plasma membrane"/>
    <property type="evidence" value="ECO:0007669"/>
    <property type="project" value="UniProtKB-SubCell"/>
</dbReference>
<feature type="transmembrane region" description="Helical" evidence="7">
    <location>
        <begin position="135"/>
        <end position="156"/>
    </location>
</feature>
<dbReference type="NCBIfam" id="TIGR00786">
    <property type="entry name" value="dctM"/>
    <property type="match status" value="1"/>
</dbReference>
<feature type="domain" description="TRAP C4-dicarboxylate transport system permease DctM subunit" evidence="8">
    <location>
        <begin position="12"/>
        <end position="426"/>
    </location>
</feature>
<comment type="similarity">
    <text evidence="7">Belongs to the TRAP transporter large permease family.</text>
</comment>
<comment type="caution">
    <text evidence="7">Lacks conserved residue(s) required for the propagation of feature annotation.</text>
</comment>
<dbReference type="PANTHER" id="PTHR33362:SF5">
    <property type="entry name" value="C4-DICARBOXYLATE TRAP TRANSPORTER LARGE PERMEASE PROTEIN DCTM"/>
    <property type="match status" value="1"/>
</dbReference>
<dbReference type="Pfam" id="PF06808">
    <property type="entry name" value="DctM"/>
    <property type="match status" value="1"/>
</dbReference>
<feature type="transmembrane region" description="Helical" evidence="7">
    <location>
        <begin position="60"/>
        <end position="80"/>
    </location>
</feature>
<dbReference type="InterPro" id="IPR004681">
    <property type="entry name" value="TRAP_DctM"/>
</dbReference>